<organism evidence="4 5">
    <name type="scientific">Kluyveromyces dobzhanskii CBS 2104</name>
    <dbReference type="NCBI Taxonomy" id="1427455"/>
    <lineage>
        <taxon>Eukaryota</taxon>
        <taxon>Fungi</taxon>
        <taxon>Dikarya</taxon>
        <taxon>Ascomycota</taxon>
        <taxon>Saccharomycotina</taxon>
        <taxon>Saccharomycetes</taxon>
        <taxon>Saccharomycetales</taxon>
        <taxon>Saccharomycetaceae</taxon>
        <taxon>Kluyveromyces</taxon>
    </lineage>
</organism>
<dbReference type="Gene3D" id="3.40.630.30">
    <property type="match status" value="1"/>
</dbReference>
<dbReference type="PANTHER" id="PTHR10908:SF0">
    <property type="entry name" value="SEROTONIN N-ACETYLTRANSFERASE"/>
    <property type="match status" value="1"/>
</dbReference>
<dbReference type="OrthoDB" id="30840at2759"/>
<dbReference type="Proteomes" id="UP000031516">
    <property type="component" value="Unassembled WGS sequence"/>
</dbReference>
<evidence type="ECO:0000313" key="5">
    <source>
        <dbReference type="Proteomes" id="UP000031516"/>
    </source>
</evidence>
<dbReference type="InterPro" id="IPR016181">
    <property type="entry name" value="Acyl_CoA_acyltransferase"/>
</dbReference>
<dbReference type="InterPro" id="IPR051635">
    <property type="entry name" value="SNAT-like"/>
</dbReference>
<dbReference type="InterPro" id="IPR000182">
    <property type="entry name" value="GNAT_dom"/>
</dbReference>
<feature type="domain" description="N-acetyltransferase" evidence="3">
    <location>
        <begin position="9"/>
        <end position="185"/>
    </location>
</feature>
<reference evidence="4 5" key="1">
    <citation type="submission" date="2014-03" db="EMBL/GenBank/DDBJ databases">
        <title>The genome of Kluyveromyces dobzhanskii.</title>
        <authorList>
            <person name="Nystedt B."/>
            <person name="Astrom S."/>
        </authorList>
    </citation>
    <scope>NUCLEOTIDE SEQUENCE [LARGE SCALE GENOMIC DNA]</scope>
    <source>
        <strain evidence="4 5">CBS 2104</strain>
    </source>
</reference>
<dbReference type="AlphaFoldDB" id="A0A0A8L954"/>
<keyword evidence="2" id="KW-0012">Acyltransferase</keyword>
<evidence type="ECO:0000256" key="2">
    <source>
        <dbReference type="ARBA" id="ARBA00023315"/>
    </source>
</evidence>
<protein>
    <submittedName>
        <fullName evidence="4">WGS project CCBQ000000000 data, contig 00014</fullName>
    </submittedName>
</protein>
<sequence>MSSSLPLHIYIRPLTIEDRDASVELESQGFPPEERAGKEKIEFRLKTCPELSSGLFIRDVKGTEVLGEKLIGHIFGTKVPVAKNGSKDATFITNESMRFTHDDASPIVGVHSVVIDPQHQKKNLATLLLTDYIQKLSNQEIGDRIVIIAHNELVPFYERVGFKLVGENKEVVGKNGNVWCNLVRELVKEEYET</sequence>
<dbReference type="EMBL" id="CCBQ010000039">
    <property type="protein sequence ID" value="CDO94648.1"/>
    <property type="molecule type" value="Genomic_DNA"/>
</dbReference>
<gene>
    <name evidence="4" type="ORF">KLDO_g2906</name>
</gene>
<evidence type="ECO:0000313" key="4">
    <source>
        <dbReference type="EMBL" id="CDO94648.1"/>
    </source>
</evidence>
<dbReference type="SUPFAM" id="SSF55729">
    <property type="entry name" value="Acyl-CoA N-acyltransferases (Nat)"/>
    <property type="match status" value="1"/>
</dbReference>
<name>A0A0A8L954_9SACH</name>
<keyword evidence="1" id="KW-0808">Transferase</keyword>
<dbReference type="Pfam" id="PF13673">
    <property type="entry name" value="Acetyltransf_10"/>
    <property type="match status" value="1"/>
</dbReference>
<accession>A0A0A8L954</accession>
<dbReference type="GO" id="GO:0005737">
    <property type="term" value="C:cytoplasm"/>
    <property type="evidence" value="ECO:0007669"/>
    <property type="project" value="TreeGrafter"/>
</dbReference>
<keyword evidence="5" id="KW-1185">Reference proteome</keyword>
<evidence type="ECO:0000256" key="1">
    <source>
        <dbReference type="ARBA" id="ARBA00022679"/>
    </source>
</evidence>
<proteinExistence type="predicted"/>
<evidence type="ECO:0000259" key="3">
    <source>
        <dbReference type="PROSITE" id="PS51186"/>
    </source>
</evidence>
<dbReference type="PANTHER" id="PTHR10908">
    <property type="entry name" value="SEROTONIN N-ACETYLTRANSFERASE"/>
    <property type="match status" value="1"/>
</dbReference>
<dbReference type="GO" id="GO:0004059">
    <property type="term" value="F:aralkylamine N-acetyltransferase activity"/>
    <property type="evidence" value="ECO:0007669"/>
    <property type="project" value="TreeGrafter"/>
</dbReference>
<dbReference type="PROSITE" id="PS51186">
    <property type="entry name" value="GNAT"/>
    <property type="match status" value="1"/>
</dbReference>
<comment type="caution">
    <text evidence="4">The sequence shown here is derived from an EMBL/GenBank/DDBJ whole genome shotgun (WGS) entry which is preliminary data.</text>
</comment>